<reference evidence="2" key="3">
    <citation type="submission" date="2022-12" db="EMBL/GenBank/DDBJ databases">
        <authorList>
            <person name="Sun Q."/>
            <person name="Zhou Y."/>
        </authorList>
    </citation>
    <scope>NUCLEOTIDE SEQUENCE</scope>
    <source>
        <strain evidence="2">CGMCC 1.15034</strain>
    </source>
</reference>
<dbReference type="RefSeq" id="WP_128965144.1">
    <property type="nucleotide sequence ID" value="NZ_BMHC01000033.1"/>
</dbReference>
<evidence type="ECO:0000313" key="4">
    <source>
        <dbReference type="Proteomes" id="UP000593880"/>
    </source>
</evidence>
<dbReference type="NCBIfam" id="TIGR02595">
    <property type="entry name" value="PEP_CTERM"/>
    <property type="match status" value="1"/>
</dbReference>
<name>A0A410V455_9BRAD</name>
<accession>A0A410V455</accession>
<dbReference type="OrthoDB" id="7874461at2"/>
<organism evidence="2 5">
    <name type="scientific">Bradyrhizobium guangdongense</name>
    <dbReference type="NCBI Taxonomy" id="1325090"/>
    <lineage>
        <taxon>Bacteria</taxon>
        <taxon>Pseudomonadati</taxon>
        <taxon>Pseudomonadota</taxon>
        <taxon>Alphaproteobacteria</taxon>
        <taxon>Hyphomicrobiales</taxon>
        <taxon>Nitrobacteraceae</taxon>
        <taxon>Bradyrhizobium</taxon>
    </lineage>
</organism>
<dbReference type="EMBL" id="CP030057">
    <property type="protein sequence ID" value="QOZ59531.1"/>
    <property type="molecule type" value="Genomic_DNA"/>
</dbReference>
<dbReference type="Pfam" id="PF07589">
    <property type="entry name" value="PEP-CTERM"/>
    <property type="match status" value="1"/>
</dbReference>
<dbReference type="Proteomes" id="UP000593880">
    <property type="component" value="Chromosome"/>
</dbReference>
<protein>
    <recommendedName>
        <fullName evidence="1">Ice-binding protein C-terminal domain-containing protein</fullName>
    </recommendedName>
</protein>
<feature type="domain" description="Ice-binding protein C-terminal" evidence="1">
    <location>
        <begin position="191"/>
        <end position="212"/>
    </location>
</feature>
<dbReference type="InterPro" id="IPR013424">
    <property type="entry name" value="Ice-binding_C"/>
</dbReference>
<dbReference type="Gene3D" id="2.60.120.260">
    <property type="entry name" value="Galactose-binding domain-like"/>
    <property type="match status" value="1"/>
</dbReference>
<evidence type="ECO:0000313" key="3">
    <source>
        <dbReference type="EMBL" id="QOZ59531.1"/>
    </source>
</evidence>
<evidence type="ECO:0000313" key="2">
    <source>
        <dbReference type="EMBL" id="GGI33750.1"/>
    </source>
</evidence>
<gene>
    <name evidence="2" type="ORF">GCM10010987_75940</name>
    <name evidence="3" type="ORF">XH86_12900</name>
</gene>
<sequence>MEVTCSKFDLKYNHWERNVWFKSFVVAAGIAALAVGSTDAFASEYLTNGSFETGDFSGWNLVGDQGLVFVVDGTAVPYIGGGVSQGAQHGSFYVYEGPMLSEATLSQSFADTSGATLTISGWVTGDGSQPSDVRFLFNGIELGAINPVPDQQWTQYVFSAVATGNDTFSVAFRNDNSFDGLDHFSVSSVSAVPEPGTWALLLLGFAGLGALRYYRIRALAA</sequence>
<evidence type="ECO:0000259" key="1">
    <source>
        <dbReference type="Pfam" id="PF07589"/>
    </source>
</evidence>
<dbReference type="AlphaFoldDB" id="A0A410V455"/>
<reference evidence="3 4" key="2">
    <citation type="submission" date="2018-06" db="EMBL/GenBank/DDBJ databases">
        <title>Comparative genomics of rhizobia nodulating Arachis hypogaea in China.</title>
        <authorList>
            <person name="Li Y."/>
        </authorList>
    </citation>
    <scope>NUCLEOTIDE SEQUENCE [LARGE SCALE GENOMIC DNA]</scope>
    <source>
        <strain evidence="3 4">CCBAU 51658</strain>
    </source>
</reference>
<reference evidence="2" key="1">
    <citation type="journal article" date="2014" name="Int. J. Syst. Evol. Microbiol.">
        <title>Complete genome sequence of Corynebacterium casei LMG S-19264T (=DSM 44701T), isolated from a smear-ripened cheese.</title>
        <authorList>
            <consortium name="US DOE Joint Genome Institute (JGI-PGF)"/>
            <person name="Walter F."/>
            <person name="Albersmeier A."/>
            <person name="Kalinowski J."/>
            <person name="Ruckert C."/>
        </authorList>
    </citation>
    <scope>NUCLEOTIDE SEQUENCE</scope>
    <source>
        <strain evidence="2">CGMCC 1.15034</strain>
    </source>
</reference>
<keyword evidence="4" id="KW-1185">Reference proteome</keyword>
<dbReference type="EMBL" id="BMHC01000033">
    <property type="protein sequence ID" value="GGI33750.1"/>
    <property type="molecule type" value="Genomic_DNA"/>
</dbReference>
<evidence type="ECO:0000313" key="5">
    <source>
        <dbReference type="Proteomes" id="UP000625079"/>
    </source>
</evidence>
<proteinExistence type="predicted"/>
<dbReference type="Proteomes" id="UP000625079">
    <property type="component" value="Unassembled WGS sequence"/>
</dbReference>